<reference evidence="2 3" key="1">
    <citation type="submission" date="2022-06" db="EMBL/GenBank/DDBJ databases">
        <title>Runella sp. S5 genome sequencing.</title>
        <authorList>
            <person name="Park S."/>
        </authorList>
    </citation>
    <scope>NUCLEOTIDE SEQUENCE [LARGE SCALE GENOMIC DNA]</scope>
    <source>
        <strain evidence="2 3">S5</strain>
    </source>
</reference>
<accession>A0ABT1FMK9</accession>
<dbReference type="EMBL" id="JAMZEL010000003">
    <property type="protein sequence ID" value="MCP1382745.1"/>
    <property type="molecule type" value="Genomic_DNA"/>
</dbReference>
<dbReference type="Pfam" id="PF13558">
    <property type="entry name" value="SbcC_Walker_B"/>
    <property type="match status" value="1"/>
</dbReference>
<feature type="coiled-coil region" evidence="1">
    <location>
        <begin position="547"/>
        <end position="609"/>
    </location>
</feature>
<feature type="coiled-coil region" evidence="1">
    <location>
        <begin position="352"/>
        <end position="379"/>
    </location>
</feature>
<evidence type="ECO:0000313" key="3">
    <source>
        <dbReference type="Proteomes" id="UP001204772"/>
    </source>
</evidence>
<evidence type="ECO:0000256" key="1">
    <source>
        <dbReference type="SAM" id="Coils"/>
    </source>
</evidence>
<dbReference type="SUPFAM" id="SSF52540">
    <property type="entry name" value="P-loop containing nucleoside triphosphate hydrolases"/>
    <property type="match status" value="1"/>
</dbReference>
<keyword evidence="1" id="KW-0175">Coiled coil</keyword>
<dbReference type="RefSeq" id="WP_253527006.1">
    <property type="nucleotide sequence ID" value="NZ_JAMZEL010000003.1"/>
</dbReference>
<dbReference type="InterPro" id="IPR027417">
    <property type="entry name" value="P-loop_NTPase"/>
</dbReference>
<proteinExistence type="predicted"/>
<evidence type="ECO:0000313" key="2">
    <source>
        <dbReference type="EMBL" id="MCP1382745.1"/>
    </source>
</evidence>
<name>A0ABT1FMK9_9BACT</name>
<comment type="caution">
    <text evidence="2">The sequence shown here is derived from an EMBL/GenBank/DDBJ whole genome shotgun (WGS) entry which is preliminary data.</text>
</comment>
<sequence>MKILRTRFKNINSFYNEPCCVDFSINPLAVSGLFIISGPTGAGKSTLLDVITLALYNEIPRFGSISKTDIKTLGSIVNLKAAGEPKSEAYAEVEYEVKGRQYRSRWSIARNRNNEWNNYQMEIAELPSGNLLDIKGLANFPKKNAEIIGLNYEQFVKSIVLAQGSFAEFLRAKAHDRSKLLEDITGQHIYRQLGRASFERDRQHEEKLKLKEKELQLVSMLTDEQVTQLKDELNIAQAHRIQADKDLIFWEKEKNTLDRCTELLQKLEKVESNKQLLKQEQALFAPQALRLQHHELVSEWAADLATLRARQNQLIDLQKKQKALKEEADTQQTIVKETAEKIEKLIQKTVPYALLEQELTAFETEILGLEKDIEKLNAEIRPIFNTIRQEVAQASNDWLKQLGLEKLDETNALLLQKQQEIQAEVTRFGPDFDAQNELSRLSTREKALIELSAKLEKRNDLVSKGQDTRKTVAENAKIVTEKKPLWELAQATAQSLELKIKALQLKKEKEQQKFNLEDLRNALQNGDECPLCGSTHHPYVHAYINALSQVQVDLDLLEKQKKEADTQAKNYGTELNKAEALVTQAEADLKKLREDFLKAKEDCENALGTLQLPLETTLEQLVVEQTQLIQQQSTTNNWLKIKDLNNIIQKITRNYAALFELRTQKVEKEQEKLRRYAGKDIRADGQSLKSTLSNAQTALSIAQKAWTETEKTLIEETKKTDAAAASLTQQLQQKGIESIQIAHELLLSSSEIENLKNTRKRLDDREKELEINQKTWHEQLHLLSQQRATELNAEETEFKLNSCRQLRDKYLSESSEISTKLDNHTKQKEIYSGLQSELEQLRTQRRKWDLLNRYIGDSTGNKFSNFAQNLTLSNLIGLANQRLRHLSDRYVLDKPKEDTDSLFVIDMYQGNAQRAVNTLSGGETFTLSLALALALSDLASKNVSIESLFIDEGFGTLDPESLDMALSMLERLQSESDKTIGIISHVEALKERIGTQIRLFKNVNGLSTLEIVG</sequence>
<dbReference type="Proteomes" id="UP001204772">
    <property type="component" value="Unassembled WGS sequence"/>
</dbReference>
<dbReference type="Gene3D" id="3.40.50.300">
    <property type="entry name" value="P-loop containing nucleotide triphosphate hydrolases"/>
    <property type="match status" value="2"/>
</dbReference>
<feature type="coiled-coil region" evidence="1">
    <location>
        <begin position="488"/>
        <end position="522"/>
    </location>
</feature>
<organism evidence="2 3">
    <name type="scientific">Runella salmonicolor</name>
    <dbReference type="NCBI Taxonomy" id="2950278"/>
    <lineage>
        <taxon>Bacteria</taxon>
        <taxon>Pseudomonadati</taxon>
        <taxon>Bacteroidota</taxon>
        <taxon>Cytophagia</taxon>
        <taxon>Cytophagales</taxon>
        <taxon>Spirosomataceae</taxon>
        <taxon>Runella</taxon>
    </lineage>
</organism>
<dbReference type="PANTHER" id="PTHR32114:SF2">
    <property type="entry name" value="ABC TRANSPORTER ABCH.3"/>
    <property type="match status" value="1"/>
</dbReference>
<protein>
    <submittedName>
        <fullName evidence="2">AAA family ATPase</fullName>
    </submittedName>
</protein>
<dbReference type="PANTHER" id="PTHR32114">
    <property type="entry name" value="ABC TRANSPORTER ABCH.3"/>
    <property type="match status" value="1"/>
</dbReference>
<keyword evidence="3" id="KW-1185">Reference proteome</keyword>
<gene>
    <name evidence="2" type="ORF">NCI00_09940</name>
</gene>